<sequence>MTGFGRCAGGRTQNSSRGTTMHTRAHRRGTGATDITSTITMKSRTHQVCHRATARRSVPPPRGLLGGISSGQTWFSADSWVPH</sequence>
<comment type="caution">
    <text evidence="2">The sequence shown here is derived from an EMBL/GenBank/DDBJ whole genome shotgun (WGS) entry which is preliminary data.</text>
</comment>
<feature type="compositionally biased region" description="Polar residues" evidence="1">
    <location>
        <begin position="11"/>
        <end position="22"/>
    </location>
</feature>
<feature type="compositionally biased region" description="Polar residues" evidence="1">
    <location>
        <begin position="33"/>
        <end position="42"/>
    </location>
</feature>
<name>A0ABV5FXE5_9MICC</name>
<feature type="compositionally biased region" description="Basic residues" evidence="1">
    <location>
        <begin position="43"/>
        <end position="54"/>
    </location>
</feature>
<evidence type="ECO:0000313" key="2">
    <source>
        <dbReference type="EMBL" id="MFB9071334.1"/>
    </source>
</evidence>
<protein>
    <submittedName>
        <fullName evidence="2">Uncharacterized protein</fullName>
    </submittedName>
</protein>
<evidence type="ECO:0000256" key="1">
    <source>
        <dbReference type="SAM" id="MobiDB-lite"/>
    </source>
</evidence>
<proteinExistence type="predicted"/>
<keyword evidence="3" id="KW-1185">Reference proteome</keyword>
<feature type="region of interest" description="Disordered" evidence="1">
    <location>
        <begin position="1"/>
        <end position="69"/>
    </location>
</feature>
<gene>
    <name evidence="2" type="ORF">ACFFX0_09055</name>
</gene>
<reference evidence="2 3" key="1">
    <citation type="submission" date="2024-09" db="EMBL/GenBank/DDBJ databases">
        <authorList>
            <person name="Sun Q."/>
            <person name="Mori K."/>
        </authorList>
    </citation>
    <scope>NUCLEOTIDE SEQUENCE [LARGE SCALE GENOMIC DNA]</scope>
    <source>
        <strain evidence="2 3">CCM 7609</strain>
    </source>
</reference>
<dbReference type="Proteomes" id="UP001589575">
    <property type="component" value="Unassembled WGS sequence"/>
</dbReference>
<evidence type="ECO:0000313" key="3">
    <source>
        <dbReference type="Proteomes" id="UP001589575"/>
    </source>
</evidence>
<accession>A0ABV5FXE5</accession>
<organism evidence="2 3">
    <name type="scientific">Citricoccus parietis</name>
    <dbReference type="NCBI Taxonomy" id="592307"/>
    <lineage>
        <taxon>Bacteria</taxon>
        <taxon>Bacillati</taxon>
        <taxon>Actinomycetota</taxon>
        <taxon>Actinomycetes</taxon>
        <taxon>Micrococcales</taxon>
        <taxon>Micrococcaceae</taxon>
        <taxon>Citricoccus</taxon>
    </lineage>
</organism>
<dbReference type="EMBL" id="JBHMFI010000001">
    <property type="protein sequence ID" value="MFB9071334.1"/>
    <property type="molecule type" value="Genomic_DNA"/>
</dbReference>